<dbReference type="RefSeq" id="WP_154426687.1">
    <property type="nucleotide sequence ID" value="NZ_JAQYGB010000081.1"/>
</dbReference>
<dbReference type="AlphaFoldDB" id="A0A7X2PE17"/>
<proteinExistence type="predicted"/>
<protein>
    <submittedName>
        <fullName evidence="1">Uncharacterized protein</fullName>
    </submittedName>
</protein>
<comment type="caution">
    <text evidence="1">The sequence shown here is derived from an EMBL/GenBank/DDBJ whole genome shotgun (WGS) entry which is preliminary data.</text>
</comment>
<gene>
    <name evidence="1" type="ORF">FYJ80_10395</name>
</gene>
<keyword evidence="2" id="KW-1185">Reference proteome</keyword>
<evidence type="ECO:0000313" key="2">
    <source>
        <dbReference type="Proteomes" id="UP000460549"/>
    </source>
</evidence>
<sequence>MNISEIMKFKGAWDKFSTAHPQFVKFLSFMASSPIEKDTVFRVTVEKPGDDKQIKTSIRITESDLELIALLKSMAKK</sequence>
<organism evidence="1 2">
    <name type="scientific">Bullifex porci</name>
    <dbReference type="NCBI Taxonomy" id="2606638"/>
    <lineage>
        <taxon>Bacteria</taxon>
        <taxon>Pseudomonadati</taxon>
        <taxon>Spirochaetota</taxon>
        <taxon>Spirochaetia</taxon>
        <taxon>Spirochaetales</taxon>
        <taxon>Spirochaetaceae</taxon>
        <taxon>Bullifex</taxon>
    </lineage>
</organism>
<evidence type="ECO:0000313" key="1">
    <source>
        <dbReference type="EMBL" id="MSU07169.1"/>
    </source>
</evidence>
<reference evidence="1 2" key="1">
    <citation type="submission" date="2019-08" db="EMBL/GenBank/DDBJ databases">
        <title>In-depth cultivation of the pig gut microbiome towards novel bacterial diversity and tailored functional studies.</title>
        <authorList>
            <person name="Wylensek D."/>
            <person name="Hitch T.C.A."/>
            <person name="Clavel T."/>
        </authorList>
    </citation>
    <scope>NUCLEOTIDE SEQUENCE [LARGE SCALE GENOMIC DNA]</scope>
    <source>
        <strain evidence="1 2">NM-380-WT-3C1</strain>
    </source>
</reference>
<dbReference type="Proteomes" id="UP000460549">
    <property type="component" value="Unassembled WGS sequence"/>
</dbReference>
<name>A0A7X2PE17_9SPIO</name>
<accession>A0A7X2PE17</accession>
<dbReference type="EMBL" id="VUNN01000028">
    <property type="protein sequence ID" value="MSU07169.1"/>
    <property type="molecule type" value="Genomic_DNA"/>
</dbReference>